<reference evidence="2" key="1">
    <citation type="submission" date="2019-11" db="EMBL/GenBank/DDBJ databases">
        <authorList>
            <person name="Liu Y."/>
            <person name="Hou J."/>
            <person name="Li T.-Q."/>
            <person name="Guan C.-H."/>
            <person name="Wu X."/>
            <person name="Wu H.-Z."/>
            <person name="Ling F."/>
            <person name="Zhang R."/>
            <person name="Shi X.-G."/>
            <person name="Ren J.-P."/>
            <person name="Chen E.-F."/>
            <person name="Sun J.-M."/>
        </authorList>
    </citation>
    <scope>NUCLEOTIDE SEQUENCE</scope>
    <source>
        <strain evidence="2">Adult_tree_wgs_1</strain>
        <tissue evidence="2">Leaves</tissue>
    </source>
</reference>
<sequence length="148" mass="16512">MQERRRYCFQLLVLLELFIVSFYVVPISSKSDSGLIEVDVGVILDAHNMVGKVTQTCISMALEDFYALNQNHGTRRRIVLHKRDSKGDIVEAASAGVWNQPTQAWSRPVQTKTTSCPTNSSAAHVPHFGSLGHYPDGKPKWVCAQCHD</sequence>
<keyword evidence="3" id="KW-1185">Reference proteome</keyword>
<dbReference type="OrthoDB" id="1751005at2759"/>
<feature type="transmembrane region" description="Helical" evidence="1">
    <location>
        <begin position="7"/>
        <end position="25"/>
    </location>
</feature>
<dbReference type="AlphaFoldDB" id="A0A834GFW9"/>
<keyword evidence="1" id="KW-0472">Membrane</keyword>
<comment type="caution">
    <text evidence="2">The sequence shown here is derived from an EMBL/GenBank/DDBJ whole genome shotgun (WGS) entry which is preliminary data.</text>
</comment>
<accession>A0A834GFW9</accession>
<dbReference type="PANTHER" id="PTHR34836">
    <property type="entry name" value="OS06G0188250 PROTEIN"/>
    <property type="match status" value="1"/>
</dbReference>
<evidence type="ECO:0000313" key="3">
    <source>
        <dbReference type="Proteomes" id="UP000626092"/>
    </source>
</evidence>
<organism evidence="2 3">
    <name type="scientific">Rhododendron simsii</name>
    <name type="common">Sims's rhododendron</name>
    <dbReference type="NCBI Taxonomy" id="118357"/>
    <lineage>
        <taxon>Eukaryota</taxon>
        <taxon>Viridiplantae</taxon>
        <taxon>Streptophyta</taxon>
        <taxon>Embryophyta</taxon>
        <taxon>Tracheophyta</taxon>
        <taxon>Spermatophyta</taxon>
        <taxon>Magnoliopsida</taxon>
        <taxon>eudicotyledons</taxon>
        <taxon>Gunneridae</taxon>
        <taxon>Pentapetalae</taxon>
        <taxon>asterids</taxon>
        <taxon>Ericales</taxon>
        <taxon>Ericaceae</taxon>
        <taxon>Ericoideae</taxon>
        <taxon>Rhodoreae</taxon>
        <taxon>Rhododendron</taxon>
    </lineage>
</organism>
<gene>
    <name evidence="2" type="ORF">RHSIM_Rhsim08G0247700</name>
</gene>
<keyword evidence="1" id="KW-1133">Transmembrane helix</keyword>
<dbReference type="PANTHER" id="PTHR34836:SF1">
    <property type="entry name" value="OS09G0428600 PROTEIN"/>
    <property type="match status" value="1"/>
</dbReference>
<keyword evidence="1" id="KW-0812">Transmembrane</keyword>
<evidence type="ECO:0000313" key="2">
    <source>
        <dbReference type="EMBL" id="KAF7134283.1"/>
    </source>
</evidence>
<dbReference type="Proteomes" id="UP000626092">
    <property type="component" value="Unassembled WGS sequence"/>
</dbReference>
<evidence type="ECO:0000256" key="1">
    <source>
        <dbReference type="SAM" id="Phobius"/>
    </source>
</evidence>
<dbReference type="EMBL" id="WJXA01000008">
    <property type="protein sequence ID" value="KAF7134283.1"/>
    <property type="molecule type" value="Genomic_DNA"/>
</dbReference>
<name>A0A834GFW9_RHOSS</name>
<dbReference type="InterPro" id="IPR015683">
    <property type="entry name" value="Ionotropic_Glu_rcpt"/>
</dbReference>
<protein>
    <submittedName>
        <fullName evidence="2">Uncharacterized protein</fullName>
    </submittedName>
</protein>
<proteinExistence type="predicted"/>